<dbReference type="KEGG" id="iis:EYM_04330"/>
<dbReference type="PROSITE" id="PS00092">
    <property type="entry name" value="N6_MTASE"/>
    <property type="match status" value="1"/>
</dbReference>
<dbReference type="PANTHER" id="PTHR23290:SF0">
    <property type="entry name" value="RRNA N6-ADENOSINE-METHYLTRANSFERASE METTL5"/>
    <property type="match status" value="1"/>
</dbReference>
<dbReference type="RefSeq" id="WP_083495045.1">
    <property type="nucleotide sequence ID" value="NZ_CP006867.1"/>
</dbReference>
<dbReference type="AlphaFoldDB" id="A0A0U3EBB9"/>
<keyword evidence="2" id="KW-1185">Reference proteome</keyword>
<gene>
    <name evidence="1" type="ORF">EYM_04330</name>
</gene>
<sequence length="195" mass="21826">MITKKALELELEKVLDVKGSLGIKYEQYVTPSNIAADVLWRAFLNGDVSGKVVADLGCGTGKFSYGVELLGGRGICVEVDWSLLSKSPTKEKVRAYVPFVPLRSIDTVIMNPPFGTKKEKADRPFWMAALAISKSVYSLQPSSPSLFKVISNRASKAGFECEVLALYKFPLKMRYEFHRSRVRVIETALYYCRKV</sequence>
<protein>
    <submittedName>
        <fullName evidence="1">DNA methylase</fullName>
    </submittedName>
</protein>
<dbReference type="OrthoDB" id="31271at2157"/>
<dbReference type="GO" id="GO:0008168">
    <property type="term" value="F:methyltransferase activity"/>
    <property type="evidence" value="ECO:0007669"/>
    <property type="project" value="UniProtKB-KW"/>
</dbReference>
<dbReference type="Gene3D" id="3.40.50.150">
    <property type="entry name" value="Vaccinia Virus protein VP39"/>
    <property type="match status" value="2"/>
</dbReference>
<keyword evidence="1" id="KW-0808">Transferase</keyword>
<dbReference type="InterPro" id="IPR029063">
    <property type="entry name" value="SAM-dependent_MTases_sf"/>
</dbReference>
<dbReference type="CDD" id="cd02440">
    <property type="entry name" value="AdoMet_MTases"/>
    <property type="match status" value="1"/>
</dbReference>
<dbReference type="InterPro" id="IPR051720">
    <property type="entry name" value="rRNA_MeTrfase/Polyamine_Synth"/>
</dbReference>
<proteinExistence type="predicted"/>
<organism evidence="1 2">
    <name type="scientific">Ignicoccus islandicus DSM 13165</name>
    <dbReference type="NCBI Taxonomy" id="940295"/>
    <lineage>
        <taxon>Archaea</taxon>
        <taxon>Thermoproteota</taxon>
        <taxon>Thermoprotei</taxon>
        <taxon>Desulfurococcales</taxon>
        <taxon>Desulfurococcaceae</taxon>
        <taxon>Ignicoccus</taxon>
    </lineage>
</organism>
<evidence type="ECO:0000313" key="1">
    <source>
        <dbReference type="EMBL" id="ALU11747.1"/>
    </source>
</evidence>
<keyword evidence="1" id="KW-0489">Methyltransferase</keyword>
<dbReference type="SUPFAM" id="SSF53335">
    <property type="entry name" value="S-adenosyl-L-methionine-dependent methyltransferases"/>
    <property type="match status" value="1"/>
</dbReference>
<dbReference type="GO" id="GO:0032259">
    <property type="term" value="P:methylation"/>
    <property type="evidence" value="ECO:0007669"/>
    <property type="project" value="UniProtKB-KW"/>
</dbReference>
<dbReference type="InterPro" id="IPR002052">
    <property type="entry name" value="DNA_methylase_N6_adenine_CS"/>
</dbReference>
<dbReference type="Proteomes" id="UP000060778">
    <property type="component" value="Chromosome"/>
</dbReference>
<accession>A0A0U3EBB9</accession>
<dbReference type="STRING" id="940295.EYM_04330"/>
<dbReference type="PATRIC" id="fig|940295.4.peg.830"/>
<name>A0A0U3EBB9_9CREN</name>
<dbReference type="GO" id="GO:0003676">
    <property type="term" value="F:nucleic acid binding"/>
    <property type="evidence" value="ECO:0007669"/>
    <property type="project" value="InterPro"/>
</dbReference>
<evidence type="ECO:0000313" key="2">
    <source>
        <dbReference type="Proteomes" id="UP000060778"/>
    </source>
</evidence>
<dbReference type="GeneID" id="30680258"/>
<reference evidence="1 2" key="1">
    <citation type="submission" date="2013-11" db="EMBL/GenBank/DDBJ databases">
        <title>Comparative genomics of Ignicoccus.</title>
        <authorList>
            <person name="Podar M."/>
        </authorList>
    </citation>
    <scope>NUCLEOTIDE SEQUENCE [LARGE SCALE GENOMIC DNA]</scope>
    <source>
        <strain evidence="1 2">DSM 13165</strain>
    </source>
</reference>
<dbReference type="EMBL" id="CP006867">
    <property type="protein sequence ID" value="ALU11747.1"/>
    <property type="molecule type" value="Genomic_DNA"/>
</dbReference>
<dbReference type="PANTHER" id="PTHR23290">
    <property type="entry name" value="RRNA N6-ADENOSINE-METHYLTRANSFERASE METTL5"/>
    <property type="match status" value="1"/>
</dbReference>